<dbReference type="InterPro" id="IPR045865">
    <property type="entry name" value="ACT-like_dom_sf"/>
</dbReference>
<dbReference type="FunFam" id="3.30.2130.10:FF:000002">
    <property type="entry name" value="Aspartokinase"/>
    <property type="match status" value="1"/>
</dbReference>
<comment type="pathway">
    <text evidence="1">Amino-acid biosynthesis; L-methionine biosynthesis via de novo pathway; L-homoserine from L-aspartate: step 1/3.</text>
</comment>
<dbReference type="SUPFAM" id="SSF55021">
    <property type="entry name" value="ACT-like"/>
    <property type="match status" value="2"/>
</dbReference>
<dbReference type="SUPFAM" id="SSF53633">
    <property type="entry name" value="Carbamate kinase-like"/>
    <property type="match status" value="1"/>
</dbReference>
<dbReference type="InterPro" id="IPR005260">
    <property type="entry name" value="Asp_kin_monofn"/>
</dbReference>
<dbReference type="PROSITE" id="PS51671">
    <property type="entry name" value="ACT"/>
    <property type="match status" value="2"/>
</dbReference>
<evidence type="ECO:0000256" key="1">
    <source>
        <dbReference type="ARBA" id="ARBA00004986"/>
    </source>
</evidence>
<feature type="domain" description="ACT" evidence="12">
    <location>
        <begin position="345"/>
        <end position="418"/>
    </location>
</feature>
<dbReference type="GO" id="GO:0009089">
    <property type="term" value="P:lysine biosynthetic process via diaminopimelate"/>
    <property type="evidence" value="ECO:0007669"/>
    <property type="project" value="InterPro"/>
</dbReference>
<dbReference type="GO" id="GO:0005524">
    <property type="term" value="F:ATP binding"/>
    <property type="evidence" value="ECO:0007669"/>
    <property type="project" value="UniProtKB-KW"/>
</dbReference>
<name>A0A6J6NRD1_9ZZZZ</name>
<evidence type="ECO:0000259" key="12">
    <source>
        <dbReference type="PROSITE" id="PS51671"/>
    </source>
</evidence>
<dbReference type="Pfam" id="PF22468">
    <property type="entry name" value="ACT_9"/>
    <property type="match status" value="1"/>
</dbReference>
<dbReference type="GO" id="GO:0004072">
    <property type="term" value="F:aspartate kinase activity"/>
    <property type="evidence" value="ECO:0007669"/>
    <property type="project" value="UniProtKB-EC"/>
</dbReference>
<comment type="pathway">
    <text evidence="2">Amino-acid biosynthesis; L-threonine biosynthesis; L-threonine from L-aspartate: step 1/5.</text>
</comment>
<dbReference type="NCBIfam" id="TIGR00657">
    <property type="entry name" value="asp_kinases"/>
    <property type="match status" value="1"/>
</dbReference>
<dbReference type="PROSITE" id="PS00324">
    <property type="entry name" value="ASPARTOKINASE"/>
    <property type="match status" value="1"/>
</dbReference>
<evidence type="ECO:0000256" key="11">
    <source>
        <dbReference type="ARBA" id="ARBA00047872"/>
    </source>
</evidence>
<dbReference type="CDD" id="cd04261">
    <property type="entry name" value="AAK_AKii-LysC-BS"/>
    <property type="match status" value="1"/>
</dbReference>
<protein>
    <recommendedName>
        <fullName evidence="4">aspartate kinase</fullName>
        <ecNumber evidence="4">2.7.2.4</ecNumber>
    </recommendedName>
</protein>
<evidence type="ECO:0000313" key="13">
    <source>
        <dbReference type="EMBL" id="CAB4689320.1"/>
    </source>
</evidence>
<comment type="similarity">
    <text evidence="3">Belongs to the aspartokinase family.</text>
</comment>
<dbReference type="InterPro" id="IPR018042">
    <property type="entry name" value="Aspartate_kinase_CS"/>
</dbReference>
<gene>
    <name evidence="13" type="ORF">UFOPK2399_00586</name>
</gene>
<dbReference type="PANTHER" id="PTHR21499:SF3">
    <property type="entry name" value="ASPARTOKINASE"/>
    <property type="match status" value="1"/>
</dbReference>
<dbReference type="FunFam" id="3.40.1160.10:FF:000002">
    <property type="entry name" value="Aspartokinase"/>
    <property type="match status" value="1"/>
</dbReference>
<comment type="catalytic activity">
    <reaction evidence="11">
        <text>L-aspartate + ATP = 4-phospho-L-aspartate + ADP</text>
        <dbReference type="Rhea" id="RHEA:23776"/>
        <dbReference type="ChEBI" id="CHEBI:29991"/>
        <dbReference type="ChEBI" id="CHEBI:30616"/>
        <dbReference type="ChEBI" id="CHEBI:57535"/>
        <dbReference type="ChEBI" id="CHEBI:456216"/>
        <dbReference type="EC" id="2.7.2.4"/>
    </reaction>
</comment>
<evidence type="ECO:0000256" key="7">
    <source>
        <dbReference type="ARBA" id="ARBA00022741"/>
    </source>
</evidence>
<keyword evidence="7" id="KW-0547">Nucleotide-binding</keyword>
<dbReference type="InterPro" id="IPR054352">
    <property type="entry name" value="ACT_Aspartokinase"/>
</dbReference>
<dbReference type="NCBIfam" id="NF005154">
    <property type="entry name" value="PRK06635.1-2"/>
    <property type="match status" value="1"/>
</dbReference>
<accession>A0A6J6NRD1</accession>
<dbReference type="AlphaFoldDB" id="A0A6J6NRD1"/>
<dbReference type="UniPathway" id="UPA00050">
    <property type="reaction ID" value="UER00461"/>
</dbReference>
<keyword evidence="5" id="KW-0028">Amino-acid biosynthesis</keyword>
<evidence type="ECO:0000256" key="2">
    <source>
        <dbReference type="ARBA" id="ARBA00005139"/>
    </source>
</evidence>
<evidence type="ECO:0000256" key="4">
    <source>
        <dbReference type="ARBA" id="ARBA00013059"/>
    </source>
</evidence>
<evidence type="ECO:0000256" key="3">
    <source>
        <dbReference type="ARBA" id="ARBA00010122"/>
    </source>
</evidence>
<dbReference type="InterPro" id="IPR001048">
    <property type="entry name" value="Asp/Glu/Uridylate_kinase"/>
</dbReference>
<keyword evidence="6" id="KW-0808">Transferase</keyword>
<evidence type="ECO:0000256" key="10">
    <source>
        <dbReference type="ARBA" id="ARBA00023154"/>
    </source>
</evidence>
<dbReference type="Gene3D" id="3.30.2130.10">
    <property type="entry name" value="VC0802-like"/>
    <property type="match status" value="1"/>
</dbReference>
<evidence type="ECO:0000256" key="6">
    <source>
        <dbReference type="ARBA" id="ARBA00022679"/>
    </source>
</evidence>
<dbReference type="UniPathway" id="UPA00051">
    <property type="reaction ID" value="UER00462"/>
</dbReference>
<dbReference type="NCBIfam" id="NF005155">
    <property type="entry name" value="PRK06635.1-4"/>
    <property type="match status" value="1"/>
</dbReference>
<keyword evidence="8" id="KW-0418">Kinase</keyword>
<dbReference type="InterPro" id="IPR041740">
    <property type="entry name" value="AKii-LysC-BS"/>
</dbReference>
<dbReference type="Gene3D" id="3.40.1160.10">
    <property type="entry name" value="Acetylglutamate kinase-like"/>
    <property type="match status" value="1"/>
</dbReference>
<evidence type="ECO:0000256" key="9">
    <source>
        <dbReference type="ARBA" id="ARBA00022840"/>
    </source>
</evidence>
<dbReference type="PANTHER" id="PTHR21499">
    <property type="entry name" value="ASPARTATE KINASE"/>
    <property type="match status" value="1"/>
</dbReference>
<dbReference type="Pfam" id="PF01842">
    <property type="entry name" value="ACT"/>
    <property type="match status" value="1"/>
</dbReference>
<reference evidence="13" key="1">
    <citation type="submission" date="2020-05" db="EMBL/GenBank/DDBJ databases">
        <authorList>
            <person name="Chiriac C."/>
            <person name="Salcher M."/>
            <person name="Ghai R."/>
            <person name="Kavagutti S V."/>
        </authorList>
    </citation>
    <scope>NUCLEOTIDE SEQUENCE</scope>
</reference>
<dbReference type="NCBIfam" id="TIGR00656">
    <property type="entry name" value="asp_kin_monofn"/>
    <property type="match status" value="1"/>
</dbReference>
<proteinExistence type="inferred from homology"/>
<dbReference type="InterPro" id="IPR001341">
    <property type="entry name" value="Asp_kinase"/>
</dbReference>
<dbReference type="GO" id="GO:0005829">
    <property type="term" value="C:cytosol"/>
    <property type="evidence" value="ECO:0007669"/>
    <property type="project" value="TreeGrafter"/>
</dbReference>
<dbReference type="GO" id="GO:0009090">
    <property type="term" value="P:homoserine biosynthetic process"/>
    <property type="evidence" value="ECO:0007669"/>
    <property type="project" value="TreeGrafter"/>
</dbReference>
<evidence type="ECO:0000256" key="8">
    <source>
        <dbReference type="ARBA" id="ARBA00022777"/>
    </source>
</evidence>
<dbReference type="Pfam" id="PF00696">
    <property type="entry name" value="AA_kinase"/>
    <property type="match status" value="1"/>
</dbReference>
<dbReference type="InterPro" id="IPR002912">
    <property type="entry name" value="ACT_dom"/>
</dbReference>
<evidence type="ECO:0000256" key="5">
    <source>
        <dbReference type="ARBA" id="ARBA00022605"/>
    </source>
</evidence>
<dbReference type="GO" id="GO:0009088">
    <property type="term" value="P:threonine biosynthetic process"/>
    <property type="evidence" value="ECO:0007669"/>
    <property type="project" value="UniProtKB-UniPathway"/>
</dbReference>
<dbReference type="EMBL" id="CAEZXP010000001">
    <property type="protein sequence ID" value="CAB4689320.1"/>
    <property type="molecule type" value="Genomic_DNA"/>
</dbReference>
<dbReference type="CDD" id="cd04913">
    <property type="entry name" value="ACT_AKii-LysC-BS-like_1"/>
    <property type="match status" value="1"/>
</dbReference>
<organism evidence="13">
    <name type="scientific">freshwater metagenome</name>
    <dbReference type="NCBI Taxonomy" id="449393"/>
    <lineage>
        <taxon>unclassified sequences</taxon>
        <taxon>metagenomes</taxon>
        <taxon>ecological metagenomes</taxon>
    </lineage>
</organism>
<feature type="domain" description="ACT" evidence="12">
    <location>
        <begin position="265"/>
        <end position="343"/>
    </location>
</feature>
<dbReference type="PIRSF" id="PIRSF000726">
    <property type="entry name" value="Asp_kin"/>
    <property type="match status" value="1"/>
</dbReference>
<keyword evidence="10" id="KW-0457">Lysine biosynthesis</keyword>
<dbReference type="NCBIfam" id="NF005153">
    <property type="entry name" value="PRK06635.1-1"/>
    <property type="match status" value="1"/>
</dbReference>
<dbReference type="EC" id="2.7.2.4" evidence="4"/>
<keyword evidence="9" id="KW-0067">ATP-binding</keyword>
<sequence>MGIIVQKYGGTSVAGPEEIRRVARRVVDAARAGNKVCVVVSAMGDTTDRLLDLAREVSPSPHPREQDMLLTAGERISIALVSMAINDLGHEAVSFTGSQAGIVTDESHGRARIVDMRAKRVVEALADDKIVIVAGFQGVSESSKDVTTLGRGGSDTTAVAIAAAVKADVCEIYTDVDGVYTADPRIEPKARKRREVSFEEMLELSASGARVLMLRSVEYARNHGVKIHVRSSFNETEGTWIVNEEDMLEQAIISGIAHDTSEAKVTIQSVPDQPGVAVRVFRPLADAGVNIDMIVQNVSAEGHTDISFTLPKVDIAAAEPILTNLAAEVGAGGFTIDPDIAKVSVIGAGMKSHPGVAADVFEAIADAGINIEIISTSSIRISCVIRASEVQRAVNVVHDRLKLAEDIHLDGDLGEHAA</sequence>
<dbReference type="InterPro" id="IPR036393">
    <property type="entry name" value="AceGlu_kinase-like_sf"/>
</dbReference>